<keyword evidence="1" id="KW-0812">Transmembrane</keyword>
<feature type="transmembrane region" description="Helical" evidence="1">
    <location>
        <begin position="6"/>
        <end position="28"/>
    </location>
</feature>
<organism evidence="2 3">
    <name type="scientific">Kaistella antarctica</name>
    <dbReference type="NCBI Taxonomy" id="266748"/>
    <lineage>
        <taxon>Bacteria</taxon>
        <taxon>Pseudomonadati</taxon>
        <taxon>Bacteroidota</taxon>
        <taxon>Flavobacteriia</taxon>
        <taxon>Flavobacteriales</taxon>
        <taxon>Weeksellaceae</taxon>
        <taxon>Chryseobacterium group</taxon>
        <taxon>Kaistella</taxon>
    </lineage>
</organism>
<evidence type="ECO:0000313" key="3">
    <source>
        <dbReference type="Proteomes" id="UP000028349"/>
    </source>
</evidence>
<comment type="caution">
    <text evidence="2">The sequence shown here is derived from an EMBL/GenBank/DDBJ whole genome shotgun (WGS) entry which is preliminary data.</text>
</comment>
<accession>A0ABR4TXI9</accession>
<keyword evidence="1" id="KW-1133">Transmembrane helix</keyword>
<dbReference type="Proteomes" id="UP000028349">
    <property type="component" value="Unassembled WGS sequence"/>
</dbReference>
<dbReference type="EMBL" id="JPEP01000002">
    <property type="protein sequence ID" value="KEY18663.1"/>
    <property type="molecule type" value="Genomic_DNA"/>
</dbReference>
<gene>
    <name evidence="2" type="ORF">HY04_09225</name>
</gene>
<proteinExistence type="predicted"/>
<name>A0ABR4TXI9_9FLAO</name>
<evidence type="ECO:0000313" key="2">
    <source>
        <dbReference type="EMBL" id="KEY18663.1"/>
    </source>
</evidence>
<keyword evidence="1" id="KW-0472">Membrane</keyword>
<protein>
    <submittedName>
        <fullName evidence="2">Uncharacterized protein</fullName>
    </submittedName>
</protein>
<evidence type="ECO:0000256" key="1">
    <source>
        <dbReference type="SAM" id="Phobius"/>
    </source>
</evidence>
<sequence>MICDFHFLFVISRYELISTYFSIIFIWADISAFRSQSFCFASLYKKDFHSSRAADLVFN</sequence>
<reference evidence="2 3" key="1">
    <citation type="submission" date="2014-07" db="EMBL/GenBank/DDBJ databases">
        <authorList>
            <person name="Pisani N.G."/>
            <person name="Newman J.D."/>
        </authorList>
    </citation>
    <scope>NUCLEOTIDE SEQUENCE [LARGE SCALE GENOMIC DNA]</scope>
    <source>
        <strain evidence="2 3">LMG 24720</strain>
    </source>
</reference>
<keyword evidence="3" id="KW-1185">Reference proteome</keyword>